<reference evidence="13" key="1">
    <citation type="submission" date="2020-10" db="EMBL/GenBank/DDBJ databases">
        <authorList>
            <person name="Castelo-Branco R."/>
            <person name="Eusebio N."/>
            <person name="Adriana R."/>
            <person name="Vieira A."/>
            <person name="Brugerolle De Fraissinette N."/>
            <person name="Rezende De Castro R."/>
            <person name="Schneider M.P."/>
            <person name="Vasconcelos V."/>
            <person name="Leao P.N."/>
        </authorList>
    </citation>
    <scope>NUCLEOTIDE SEQUENCE</scope>
    <source>
        <strain evidence="13">LEGE 07157</strain>
    </source>
</reference>
<sequence length="861" mass="94964">MANWNPQPIPIWASAIASVLVTQSVYAQTLPVTDVRVNPSESGFELILEAPPGVVLEAITSTEGNRWIADIENATLELPDGESFRAENPVEGIEFVTVTQGEDGIQVIVSGTDGAPNATLRESLSGIAFDLVVEEPLGLDPIPEEEIEIVVTATRTEEDVADVPRSVTTITREEIEEQTGANSQNNISDIIGKLVPGLGPPVQVNRRVRGQNLRGRPALILIDGVVQNTNITLNSQLNAIDPSVIERIEVVRGPIAAYGGGATGGIINIITRKPTTEGIESTVTVGTTADVGSLQGDGFGFHVGYGLSGNQGIVDYLINLSWDKRNGFFDAEGDRVPAEDISNNQTLNLLAKVGIDITEEQRLVASYNIYQDRIDPDVESDLSVLDTPGLGNARAIEIGNREYENQPQQINQVASLTYSHDNLWGSKLDAQLFYQSTDFDLFPQDSRGFIARSLGVPVQAVSRLLPPTIPVIRQGNIDSDKWGGRLQVDTPVFESASLLWGIDYTRENNNTVERVIDPVAFDRRNEVRVLQTLTSVPNFQLDSIGLFAQLQWDVSEQWRLDGGFRYENISVDVQDYTVSPFLNRNLLLARQPLPTIRGGSINESDVVFNLGTVYKVTEEFSVFANFAQGFAIPSLQFLNNVNTSTFNLEATDLLEPEKVNNYELGVRGDWENWQFTIAGFYNHSDRGQAITISRSATNAGFREFNRAPQNNYGIELTADWQPTELWGIGGTFTWNEGNFDPPGDNRGFIPLSSLEVQPIKLTLYVENETLPNWNNRLQLLYVGGRDRAFEDGVDAFKIESYATVDFLSTVNIGQGKLQIAVENLLDNQYLPVISQTNVGFLEIRRFPASGRTISLRYSIKF</sequence>
<feature type="domain" description="AMIN" evidence="12">
    <location>
        <begin position="34"/>
        <end position="113"/>
    </location>
</feature>
<proteinExistence type="inferred from homology"/>
<dbReference type="InterPro" id="IPR000531">
    <property type="entry name" value="Beta-barrel_TonB"/>
</dbReference>
<dbReference type="PANTHER" id="PTHR30069:SF42">
    <property type="entry name" value="FERRIC AEROBACTIN RECEPTOR"/>
    <property type="match status" value="1"/>
</dbReference>
<dbReference type="AlphaFoldDB" id="A0A8J7IW27"/>
<evidence type="ECO:0000313" key="13">
    <source>
        <dbReference type="EMBL" id="MBE9117718.1"/>
    </source>
</evidence>
<keyword evidence="5 9" id="KW-0798">TonB box</keyword>
<dbReference type="InterPro" id="IPR037066">
    <property type="entry name" value="Plug_dom_sf"/>
</dbReference>
<dbReference type="GO" id="GO:0009279">
    <property type="term" value="C:cell outer membrane"/>
    <property type="evidence" value="ECO:0007669"/>
    <property type="project" value="UniProtKB-SubCell"/>
</dbReference>
<evidence type="ECO:0000256" key="3">
    <source>
        <dbReference type="ARBA" id="ARBA00022452"/>
    </source>
</evidence>
<dbReference type="Pfam" id="PF11741">
    <property type="entry name" value="AMIN"/>
    <property type="match status" value="1"/>
</dbReference>
<evidence type="ECO:0000313" key="14">
    <source>
        <dbReference type="Proteomes" id="UP000654482"/>
    </source>
</evidence>
<dbReference type="CDD" id="cd01347">
    <property type="entry name" value="ligand_gated_channel"/>
    <property type="match status" value="1"/>
</dbReference>
<evidence type="ECO:0000256" key="1">
    <source>
        <dbReference type="ARBA" id="ARBA00004571"/>
    </source>
</evidence>
<organism evidence="13 14">
    <name type="scientific">Lusitaniella coriacea LEGE 07157</name>
    <dbReference type="NCBI Taxonomy" id="945747"/>
    <lineage>
        <taxon>Bacteria</taxon>
        <taxon>Bacillati</taxon>
        <taxon>Cyanobacteriota</taxon>
        <taxon>Cyanophyceae</taxon>
        <taxon>Spirulinales</taxon>
        <taxon>Lusitaniellaceae</taxon>
        <taxon>Lusitaniella</taxon>
    </lineage>
</organism>
<dbReference type="Proteomes" id="UP000654482">
    <property type="component" value="Unassembled WGS sequence"/>
</dbReference>
<evidence type="ECO:0000256" key="5">
    <source>
        <dbReference type="ARBA" id="ARBA00023077"/>
    </source>
</evidence>
<comment type="caution">
    <text evidence="13">The sequence shown here is derived from an EMBL/GenBank/DDBJ whole genome shotgun (WGS) entry which is preliminary data.</text>
</comment>
<dbReference type="InterPro" id="IPR021731">
    <property type="entry name" value="AMIN_dom"/>
</dbReference>
<evidence type="ECO:0000256" key="7">
    <source>
        <dbReference type="ARBA" id="ARBA00023237"/>
    </source>
</evidence>
<dbReference type="InterPro" id="IPR039426">
    <property type="entry name" value="TonB-dep_rcpt-like"/>
</dbReference>
<evidence type="ECO:0000256" key="9">
    <source>
        <dbReference type="RuleBase" id="RU003357"/>
    </source>
</evidence>
<dbReference type="PROSITE" id="PS52016">
    <property type="entry name" value="TONB_DEPENDENT_REC_3"/>
    <property type="match status" value="1"/>
</dbReference>
<keyword evidence="14" id="KW-1185">Reference proteome</keyword>
<evidence type="ECO:0000259" key="11">
    <source>
        <dbReference type="Pfam" id="PF07715"/>
    </source>
</evidence>
<dbReference type="GO" id="GO:0015344">
    <property type="term" value="F:siderophore uptake transmembrane transporter activity"/>
    <property type="evidence" value="ECO:0007669"/>
    <property type="project" value="TreeGrafter"/>
</dbReference>
<keyword evidence="13" id="KW-0675">Receptor</keyword>
<keyword evidence="4 8" id="KW-0812">Transmembrane</keyword>
<dbReference type="InterPro" id="IPR012910">
    <property type="entry name" value="Plug_dom"/>
</dbReference>
<evidence type="ECO:0000256" key="2">
    <source>
        <dbReference type="ARBA" id="ARBA00022448"/>
    </source>
</evidence>
<dbReference type="SUPFAM" id="SSF56935">
    <property type="entry name" value="Porins"/>
    <property type="match status" value="1"/>
</dbReference>
<comment type="similarity">
    <text evidence="8 9">Belongs to the TonB-dependent receptor family.</text>
</comment>
<dbReference type="RefSeq" id="WP_194030804.1">
    <property type="nucleotide sequence ID" value="NZ_JADEWZ010000029.1"/>
</dbReference>
<dbReference type="GO" id="GO:0044718">
    <property type="term" value="P:siderophore transmembrane transport"/>
    <property type="evidence" value="ECO:0007669"/>
    <property type="project" value="TreeGrafter"/>
</dbReference>
<keyword evidence="6 8" id="KW-0472">Membrane</keyword>
<evidence type="ECO:0000256" key="6">
    <source>
        <dbReference type="ARBA" id="ARBA00023136"/>
    </source>
</evidence>
<dbReference type="Pfam" id="PF00593">
    <property type="entry name" value="TonB_dep_Rec_b-barrel"/>
    <property type="match status" value="1"/>
</dbReference>
<dbReference type="EMBL" id="JADEWZ010000029">
    <property type="protein sequence ID" value="MBE9117718.1"/>
    <property type="molecule type" value="Genomic_DNA"/>
</dbReference>
<dbReference type="Gene3D" id="2.170.130.10">
    <property type="entry name" value="TonB-dependent receptor, plug domain"/>
    <property type="match status" value="1"/>
</dbReference>
<comment type="subcellular location">
    <subcellularLocation>
        <location evidence="1 8">Cell outer membrane</location>
        <topology evidence="1 8">Multi-pass membrane protein</topology>
    </subcellularLocation>
</comment>
<keyword evidence="7 8" id="KW-0998">Cell outer membrane</keyword>
<evidence type="ECO:0000256" key="8">
    <source>
        <dbReference type="PROSITE-ProRule" id="PRU01360"/>
    </source>
</evidence>
<name>A0A8J7IW27_9CYAN</name>
<feature type="domain" description="TonB-dependent receptor plug" evidence="11">
    <location>
        <begin position="160"/>
        <end position="266"/>
    </location>
</feature>
<dbReference type="Gene3D" id="2.40.170.20">
    <property type="entry name" value="TonB-dependent receptor, beta-barrel domain"/>
    <property type="match status" value="1"/>
</dbReference>
<keyword evidence="3 8" id="KW-1134">Transmembrane beta strand</keyword>
<keyword evidence="2 8" id="KW-0813">Transport</keyword>
<protein>
    <submittedName>
        <fullName evidence="13">TonB-dependent receptor</fullName>
    </submittedName>
</protein>
<accession>A0A8J7IW27</accession>
<dbReference type="Pfam" id="PF07715">
    <property type="entry name" value="Plug"/>
    <property type="match status" value="1"/>
</dbReference>
<evidence type="ECO:0000256" key="4">
    <source>
        <dbReference type="ARBA" id="ARBA00022692"/>
    </source>
</evidence>
<evidence type="ECO:0000259" key="10">
    <source>
        <dbReference type="Pfam" id="PF00593"/>
    </source>
</evidence>
<feature type="domain" description="TonB-dependent receptor-like beta-barrel" evidence="10">
    <location>
        <begin position="367"/>
        <end position="824"/>
    </location>
</feature>
<evidence type="ECO:0000259" key="12">
    <source>
        <dbReference type="Pfam" id="PF11741"/>
    </source>
</evidence>
<dbReference type="InterPro" id="IPR036942">
    <property type="entry name" value="Beta-barrel_TonB_sf"/>
</dbReference>
<dbReference type="PANTHER" id="PTHR30069">
    <property type="entry name" value="TONB-DEPENDENT OUTER MEMBRANE RECEPTOR"/>
    <property type="match status" value="1"/>
</dbReference>
<gene>
    <name evidence="13" type="ORF">IQ249_17615</name>
</gene>